<reference evidence="2" key="1">
    <citation type="submission" date="2022-08" db="EMBL/GenBank/DDBJ databases">
        <title>Genome sequencing of akame (Lates japonicus).</title>
        <authorList>
            <person name="Hashiguchi Y."/>
            <person name="Takahashi H."/>
        </authorList>
    </citation>
    <scope>NUCLEOTIDE SEQUENCE</scope>
    <source>
        <strain evidence="2">Kochi</strain>
    </source>
</reference>
<name>A0AAD3RDB7_LATJO</name>
<comment type="caution">
    <text evidence="2">The sequence shown here is derived from an EMBL/GenBank/DDBJ whole genome shotgun (WGS) entry which is preliminary data.</text>
</comment>
<organism evidence="2 3">
    <name type="scientific">Lates japonicus</name>
    <name type="common">Japanese lates</name>
    <dbReference type="NCBI Taxonomy" id="270547"/>
    <lineage>
        <taxon>Eukaryota</taxon>
        <taxon>Metazoa</taxon>
        <taxon>Chordata</taxon>
        <taxon>Craniata</taxon>
        <taxon>Vertebrata</taxon>
        <taxon>Euteleostomi</taxon>
        <taxon>Actinopterygii</taxon>
        <taxon>Neopterygii</taxon>
        <taxon>Teleostei</taxon>
        <taxon>Neoteleostei</taxon>
        <taxon>Acanthomorphata</taxon>
        <taxon>Carangaria</taxon>
        <taxon>Carangaria incertae sedis</taxon>
        <taxon>Centropomidae</taxon>
        <taxon>Lates</taxon>
    </lineage>
</organism>
<evidence type="ECO:0000313" key="3">
    <source>
        <dbReference type="Proteomes" id="UP001279410"/>
    </source>
</evidence>
<feature type="region of interest" description="Disordered" evidence="1">
    <location>
        <begin position="213"/>
        <end position="234"/>
    </location>
</feature>
<evidence type="ECO:0000313" key="2">
    <source>
        <dbReference type="EMBL" id="GLD64487.1"/>
    </source>
</evidence>
<dbReference type="SUPFAM" id="SSF57997">
    <property type="entry name" value="Tropomyosin"/>
    <property type="match status" value="1"/>
</dbReference>
<dbReference type="Proteomes" id="UP001279410">
    <property type="component" value="Unassembled WGS sequence"/>
</dbReference>
<protein>
    <submittedName>
        <fullName evidence="2">Rootletin</fullName>
    </submittedName>
</protein>
<gene>
    <name evidence="2" type="ORF">AKAME5_001602900</name>
</gene>
<proteinExistence type="predicted"/>
<accession>A0AAD3RDB7</accession>
<keyword evidence="3" id="KW-1185">Reference proteome</keyword>
<sequence length="336" mass="38776">MVNRRRFTVTHVLNESRQQTSLTRSISSLPLQLASNRSKRSQTVARFLSVFCRPTQQIPSLQEAAAAHSSTQSRLVALQKSLTVAEQDKRFLQERTDEVRASSAEARRNVATLTERMQNLQSDLNQSELRREELEAELNNAQEALRQRSATLVEAQRSAQSAQTERLAVEERLRGLQRAVAMLETEKKDAERQAVRLEKDKNALRNTLDKVERQKLKTEEGSMRLSAEKSRLDRSLNTTEQELQEAQQQILMLQTQLAEMEQSHSLCESLARQRDEVQREAERLRTSFRDIERTLGTRERAHRHRVKGLEEQVSTLKEQLQQEMKRRQPSLLSAGK</sequence>
<evidence type="ECO:0000256" key="1">
    <source>
        <dbReference type="SAM" id="MobiDB-lite"/>
    </source>
</evidence>
<dbReference type="EMBL" id="BRZM01000069">
    <property type="protein sequence ID" value="GLD64487.1"/>
    <property type="molecule type" value="Genomic_DNA"/>
</dbReference>
<dbReference type="AlphaFoldDB" id="A0AAD3RDB7"/>